<name>A0ABX1W377_9SPHI</name>
<gene>
    <name evidence="2" type="ORF">HK413_12605</name>
</gene>
<keyword evidence="3" id="KW-1185">Reference proteome</keyword>
<feature type="compositionally biased region" description="Low complexity" evidence="1">
    <location>
        <begin position="32"/>
        <end position="55"/>
    </location>
</feature>
<proteinExistence type="predicted"/>
<evidence type="ECO:0000313" key="2">
    <source>
        <dbReference type="EMBL" id="NNU34689.1"/>
    </source>
</evidence>
<feature type="compositionally biased region" description="Polar residues" evidence="1">
    <location>
        <begin position="14"/>
        <end position="30"/>
    </location>
</feature>
<accession>A0ABX1W377</accession>
<reference evidence="2 3" key="1">
    <citation type="submission" date="2020-05" db="EMBL/GenBank/DDBJ databases">
        <authorList>
            <person name="Khan S.A."/>
            <person name="Jeon C.O."/>
            <person name="Chun B.H."/>
        </authorList>
    </citation>
    <scope>NUCLEOTIDE SEQUENCE [LARGE SCALE GENOMIC DNA]</scope>
    <source>
        <strain evidence="2 3">S1162</strain>
    </source>
</reference>
<dbReference type="RefSeq" id="WP_175270362.1">
    <property type="nucleotide sequence ID" value="NZ_JABFCR010000063.1"/>
</dbReference>
<evidence type="ECO:0008006" key="4">
    <source>
        <dbReference type="Google" id="ProtNLM"/>
    </source>
</evidence>
<feature type="region of interest" description="Disordered" evidence="1">
    <location>
        <begin position="14"/>
        <end position="55"/>
    </location>
</feature>
<dbReference type="Proteomes" id="UP000566071">
    <property type="component" value="Unassembled WGS sequence"/>
</dbReference>
<protein>
    <recommendedName>
        <fullName evidence="4">Preprotein translocase subunit SecG</fullName>
    </recommendedName>
</protein>
<comment type="caution">
    <text evidence="2">The sequence shown here is derived from an EMBL/GenBank/DDBJ whole genome shotgun (WGS) entry which is preliminary data.</text>
</comment>
<evidence type="ECO:0000256" key="1">
    <source>
        <dbReference type="SAM" id="MobiDB-lite"/>
    </source>
</evidence>
<dbReference type="EMBL" id="JABFCR010000063">
    <property type="protein sequence ID" value="NNU34689.1"/>
    <property type="molecule type" value="Genomic_DNA"/>
</dbReference>
<sequence>MILALAINVVTKSGVSKSNSEYNDQIQKSLKATPTTAPAAPATQPLTLPATPAKK</sequence>
<organism evidence="2 3">
    <name type="scientific">Mucilaginibacter humi</name>
    <dbReference type="NCBI Taxonomy" id="2732510"/>
    <lineage>
        <taxon>Bacteria</taxon>
        <taxon>Pseudomonadati</taxon>
        <taxon>Bacteroidota</taxon>
        <taxon>Sphingobacteriia</taxon>
        <taxon>Sphingobacteriales</taxon>
        <taxon>Sphingobacteriaceae</taxon>
        <taxon>Mucilaginibacter</taxon>
    </lineage>
</organism>
<evidence type="ECO:0000313" key="3">
    <source>
        <dbReference type="Proteomes" id="UP000566071"/>
    </source>
</evidence>